<proteinExistence type="inferred from homology"/>
<evidence type="ECO:0000256" key="2">
    <source>
        <dbReference type="SAM" id="SignalP"/>
    </source>
</evidence>
<dbReference type="Gene3D" id="3.40.190.10">
    <property type="entry name" value="Periplasmic binding protein-like II"/>
    <property type="match status" value="1"/>
</dbReference>
<dbReference type="EMBL" id="AP025637">
    <property type="protein sequence ID" value="BDG74157.1"/>
    <property type="molecule type" value="Genomic_DNA"/>
</dbReference>
<evidence type="ECO:0000313" key="3">
    <source>
        <dbReference type="EMBL" id="BDG74157.1"/>
    </source>
</evidence>
<comment type="similarity">
    <text evidence="1">Belongs to the UPF0065 (bug) family.</text>
</comment>
<dbReference type="InterPro" id="IPR042100">
    <property type="entry name" value="Bug_dom1"/>
</dbReference>
<dbReference type="PANTHER" id="PTHR42928">
    <property type="entry name" value="TRICARBOXYLATE-BINDING PROTEIN"/>
    <property type="match status" value="1"/>
</dbReference>
<dbReference type="SUPFAM" id="SSF53850">
    <property type="entry name" value="Periplasmic binding protein-like II"/>
    <property type="match status" value="1"/>
</dbReference>
<dbReference type="InterPro" id="IPR005064">
    <property type="entry name" value="BUG"/>
</dbReference>
<gene>
    <name evidence="3" type="ORF">Rmf_40860</name>
</gene>
<dbReference type="Proteomes" id="UP000831327">
    <property type="component" value="Chromosome"/>
</dbReference>
<sequence>MTIGRGVTTRRPNAGRIASMTLARRALLGVAAALPFSAIARAQARPVRVVVPFAAGGAADSAARTILPRMGERLSITFVVENRTGAGGSIGGGEVARAAPDGTTLLWDASSHIVNHALLRGLTFDYTTAFTAISQVCTFPQVVAVKADFPAADIAAFIAAAKARPNTINMGTQGNATAGHLGLARFAREAGIEVTHVPYRGGADAARDLAAGNLDGVFITALSARPVVESGRARFLAVATAQRQAGLPGVPTLAESGMPGFDVSEWVGLFAPAGTPAEATARLHAALAETLAEAEVRARLERLGAVPVGNAPADFARFVTQGRAAMATLVREANIRIE</sequence>
<evidence type="ECO:0000313" key="4">
    <source>
        <dbReference type="Proteomes" id="UP000831327"/>
    </source>
</evidence>
<keyword evidence="2" id="KW-0732">Signal</keyword>
<feature type="chain" id="PRO_5045745232" evidence="2">
    <location>
        <begin position="43"/>
        <end position="338"/>
    </location>
</feature>
<dbReference type="Gene3D" id="3.40.190.150">
    <property type="entry name" value="Bordetella uptake gene, domain 1"/>
    <property type="match status" value="1"/>
</dbReference>
<dbReference type="Pfam" id="PF03401">
    <property type="entry name" value="TctC"/>
    <property type="match status" value="1"/>
</dbReference>
<feature type="signal peptide" evidence="2">
    <location>
        <begin position="1"/>
        <end position="42"/>
    </location>
</feature>
<protein>
    <submittedName>
        <fullName evidence="3">MFS transporter</fullName>
    </submittedName>
</protein>
<accession>A0ABM7Y800</accession>
<dbReference type="PIRSF" id="PIRSF017082">
    <property type="entry name" value="YflP"/>
    <property type="match status" value="1"/>
</dbReference>
<dbReference type="PANTHER" id="PTHR42928:SF5">
    <property type="entry name" value="BLR1237 PROTEIN"/>
    <property type="match status" value="1"/>
</dbReference>
<evidence type="ECO:0000256" key="1">
    <source>
        <dbReference type="ARBA" id="ARBA00006987"/>
    </source>
</evidence>
<organism evidence="3 4">
    <name type="scientific">Roseomonas fluvialis</name>
    <dbReference type="NCBI Taxonomy" id="1750527"/>
    <lineage>
        <taxon>Bacteria</taxon>
        <taxon>Pseudomonadati</taxon>
        <taxon>Pseudomonadota</taxon>
        <taxon>Alphaproteobacteria</taxon>
        <taxon>Acetobacterales</taxon>
        <taxon>Roseomonadaceae</taxon>
        <taxon>Roseomonas</taxon>
    </lineage>
</organism>
<name>A0ABM7Y800_9PROT</name>
<keyword evidence="4" id="KW-1185">Reference proteome</keyword>
<reference evidence="3 4" key="1">
    <citation type="journal article" date="2016" name="Microbes Environ.">
        <title>Phylogenetically diverse aerobic anoxygenic phototrophic bacteria isolated from epilithic biofilms in Tama river, Japan.</title>
        <authorList>
            <person name="Hirose S."/>
            <person name="Matsuura K."/>
            <person name="Haruta S."/>
        </authorList>
    </citation>
    <scope>NUCLEOTIDE SEQUENCE [LARGE SCALE GENOMIC DNA]</scope>
    <source>
        <strain evidence="3 4">S08</strain>
    </source>
</reference>